<dbReference type="PANTHER" id="PTHR39559:SF1">
    <property type="entry name" value="ISOCITRATE DEHYDROGENASE KINASE_PHOSPHATASE"/>
    <property type="match status" value="1"/>
</dbReference>
<dbReference type="NCBIfam" id="NF002804">
    <property type="entry name" value="PRK02946.1"/>
    <property type="match status" value="1"/>
</dbReference>
<protein>
    <submittedName>
        <fullName evidence="13">Isocitrate dehydrogenase phosphatase</fullName>
    </submittedName>
</protein>
<evidence type="ECO:0000256" key="6">
    <source>
        <dbReference type="ARBA" id="ARBA00022741"/>
    </source>
</evidence>
<dbReference type="GO" id="GO:0008772">
    <property type="term" value="F:[isocitrate dehydrogenase (NADP+)] kinase activity"/>
    <property type="evidence" value="ECO:0007669"/>
    <property type="project" value="InterPro"/>
</dbReference>
<keyword evidence="10" id="KW-0904">Protein phosphatase</keyword>
<keyword evidence="5" id="KW-0808">Transferase</keyword>
<dbReference type="InterPro" id="IPR010452">
    <property type="entry name" value="Isocitrate_DH_AceK"/>
</dbReference>
<keyword evidence="2" id="KW-0963">Cytoplasm</keyword>
<dbReference type="GO" id="GO:0006006">
    <property type="term" value="P:glucose metabolic process"/>
    <property type="evidence" value="ECO:0007669"/>
    <property type="project" value="InterPro"/>
</dbReference>
<dbReference type="STRING" id="927083.DB32_007940"/>
<dbReference type="GO" id="GO:0004674">
    <property type="term" value="F:protein serine/threonine kinase activity"/>
    <property type="evidence" value="ECO:0007669"/>
    <property type="project" value="UniProtKB-KW"/>
</dbReference>
<dbReference type="InterPro" id="IPR046855">
    <property type="entry name" value="AceK_kinase"/>
</dbReference>
<evidence type="ECO:0000256" key="8">
    <source>
        <dbReference type="ARBA" id="ARBA00022801"/>
    </source>
</evidence>
<dbReference type="Proteomes" id="UP000034883">
    <property type="component" value="Chromosome"/>
</dbReference>
<dbReference type="Pfam" id="PF20423">
    <property type="entry name" value="AceK_regulatory"/>
    <property type="match status" value="1"/>
</dbReference>
<name>A0A0F6YN25_9BACT</name>
<evidence type="ECO:0000259" key="12">
    <source>
        <dbReference type="Pfam" id="PF20423"/>
    </source>
</evidence>
<dbReference type="InterPro" id="IPR046854">
    <property type="entry name" value="AceK_regulatory"/>
</dbReference>
<evidence type="ECO:0000313" key="14">
    <source>
        <dbReference type="Proteomes" id="UP000034883"/>
    </source>
</evidence>
<evidence type="ECO:0000256" key="2">
    <source>
        <dbReference type="ARBA" id="ARBA00022490"/>
    </source>
</evidence>
<dbReference type="GO" id="GO:0006099">
    <property type="term" value="P:tricarboxylic acid cycle"/>
    <property type="evidence" value="ECO:0007669"/>
    <property type="project" value="UniProtKB-KW"/>
</dbReference>
<gene>
    <name evidence="13" type="ORF">DB32_007940</name>
</gene>
<dbReference type="RefSeq" id="WP_053237725.1">
    <property type="nucleotide sequence ID" value="NZ_CP011125.1"/>
</dbReference>
<keyword evidence="3" id="KW-0723">Serine/threonine-protein kinase</keyword>
<evidence type="ECO:0000256" key="5">
    <source>
        <dbReference type="ARBA" id="ARBA00022679"/>
    </source>
</evidence>
<dbReference type="GO" id="GO:0016208">
    <property type="term" value="F:AMP binding"/>
    <property type="evidence" value="ECO:0007669"/>
    <property type="project" value="TreeGrafter"/>
</dbReference>
<keyword evidence="6" id="KW-0547">Nucleotide-binding</keyword>
<keyword evidence="7" id="KW-0418">Kinase</keyword>
<evidence type="ECO:0000256" key="10">
    <source>
        <dbReference type="ARBA" id="ARBA00022912"/>
    </source>
</evidence>
<reference evidence="13 14" key="1">
    <citation type="submission" date="2015-03" db="EMBL/GenBank/DDBJ databases">
        <title>Genome assembly of Sandaracinus amylolyticus DSM 53668.</title>
        <authorList>
            <person name="Sharma G."/>
            <person name="Subramanian S."/>
        </authorList>
    </citation>
    <scope>NUCLEOTIDE SEQUENCE [LARGE SCALE GENOMIC DNA]</scope>
    <source>
        <strain evidence="13 14">DSM 53668</strain>
    </source>
</reference>
<evidence type="ECO:0000256" key="3">
    <source>
        <dbReference type="ARBA" id="ARBA00022527"/>
    </source>
</evidence>
<dbReference type="KEGG" id="samy:DB32_007940"/>
<evidence type="ECO:0000256" key="9">
    <source>
        <dbReference type="ARBA" id="ARBA00022840"/>
    </source>
</evidence>
<feature type="domain" description="Isocitrate dehydrogenase kinase/phosphatase (AceK) kinase" evidence="11">
    <location>
        <begin position="310"/>
        <end position="565"/>
    </location>
</feature>
<dbReference type="AlphaFoldDB" id="A0A0F6YN25"/>
<evidence type="ECO:0000256" key="4">
    <source>
        <dbReference type="ARBA" id="ARBA00022532"/>
    </source>
</evidence>
<keyword evidence="9" id="KW-0067">ATP-binding</keyword>
<proteinExistence type="inferred from homology"/>
<evidence type="ECO:0000313" key="13">
    <source>
        <dbReference type="EMBL" id="AKF10791.1"/>
    </source>
</evidence>
<accession>A0A0F6YN25</accession>
<dbReference type="PIRSF" id="PIRSF000719">
    <property type="entry name" value="AceK"/>
    <property type="match status" value="1"/>
</dbReference>
<dbReference type="GO" id="GO:0004721">
    <property type="term" value="F:phosphoprotein phosphatase activity"/>
    <property type="evidence" value="ECO:0007669"/>
    <property type="project" value="UniProtKB-KW"/>
</dbReference>
<sequence length="574" mass="67313">MKLAEQIAAEILRGFDKHYRIFRDISSAAKDRFERADWAASREAGRTRIHFYDQRVREAVDLVSDRFPLATVEELIWPHVKQAYFQLLYEHRQPECAETFFNSVACRVLDRRYYRNEYIFWRPAISTEYLTGGEPDYRSFYDRGEGLRGALRDVVLSYELRGQWQDLERDLDRLERAVAEHFGGPWTSDVDFQIQVLSSLFYRNKAAYLCGRARNGYREYPFVVPILKDEQGAMFLDALLLSPQDIGRVFSLARAYCMVDMEVPAAFVQFVSSMLPRKPRSEIYTLVGLQKQGKTLFYRDMMLHLKHSSDCFTVAPGTKGMVMAVFTLPSFPYVFKVIRDWFPPPKDVDRAKVEDRYLLVKHHDRVGRMADSLEYSHVAFPLERFEPELLAELKSVASSMIRIEGDQLIVKHLYIEKRLVPLDLFLQKSDEQRTRAAIREYGNAIKELASANIFAGDLLLKNFGITRFGRVVFYDYDEIGYLTDFKFRRIPKARDYDDEMSADPWFSVGPHDVFPEQFPTFLFADPKQREIFMELHGDLMDPAFWIAAQDRCRRGEQADIFPYPENLRFSRRFE</sequence>
<evidence type="ECO:0000256" key="1">
    <source>
        <dbReference type="ARBA" id="ARBA00022435"/>
    </source>
</evidence>
<dbReference type="OrthoDB" id="5287793at2"/>
<dbReference type="EMBL" id="CP011125">
    <property type="protein sequence ID" value="AKF10791.1"/>
    <property type="molecule type" value="Genomic_DNA"/>
</dbReference>
<keyword evidence="1" id="KW-0329">Glyoxylate bypass</keyword>
<keyword evidence="8" id="KW-0378">Hydrolase</keyword>
<dbReference type="Pfam" id="PF06315">
    <property type="entry name" value="AceK_kinase"/>
    <property type="match status" value="1"/>
</dbReference>
<evidence type="ECO:0000256" key="7">
    <source>
        <dbReference type="ARBA" id="ARBA00022777"/>
    </source>
</evidence>
<keyword evidence="4" id="KW-0816">Tricarboxylic acid cycle</keyword>
<feature type="domain" description="Isocitrate dehydrogenase kinase/phosphatase (AceK) regulatory" evidence="12">
    <location>
        <begin position="8"/>
        <end position="309"/>
    </location>
</feature>
<organism evidence="13 14">
    <name type="scientific">Sandaracinus amylolyticus</name>
    <dbReference type="NCBI Taxonomy" id="927083"/>
    <lineage>
        <taxon>Bacteria</taxon>
        <taxon>Pseudomonadati</taxon>
        <taxon>Myxococcota</taxon>
        <taxon>Polyangia</taxon>
        <taxon>Polyangiales</taxon>
        <taxon>Sandaracinaceae</taxon>
        <taxon>Sandaracinus</taxon>
    </lineage>
</organism>
<keyword evidence="14" id="KW-1185">Reference proteome</keyword>
<dbReference type="PANTHER" id="PTHR39559">
    <property type="match status" value="1"/>
</dbReference>
<dbReference type="GO" id="GO:0005524">
    <property type="term" value="F:ATP binding"/>
    <property type="evidence" value="ECO:0007669"/>
    <property type="project" value="UniProtKB-KW"/>
</dbReference>
<dbReference type="HAMAP" id="MF_00747">
    <property type="entry name" value="AceK"/>
    <property type="match status" value="1"/>
</dbReference>
<dbReference type="GO" id="GO:0005737">
    <property type="term" value="C:cytoplasm"/>
    <property type="evidence" value="ECO:0007669"/>
    <property type="project" value="InterPro"/>
</dbReference>
<dbReference type="GO" id="GO:0006097">
    <property type="term" value="P:glyoxylate cycle"/>
    <property type="evidence" value="ECO:0007669"/>
    <property type="project" value="UniProtKB-KW"/>
</dbReference>
<evidence type="ECO:0000259" key="11">
    <source>
        <dbReference type="Pfam" id="PF06315"/>
    </source>
</evidence>